<evidence type="ECO:0000256" key="6">
    <source>
        <dbReference type="ARBA" id="ARBA00023034"/>
    </source>
</evidence>
<keyword evidence="8" id="KW-0238">DNA-binding</keyword>
<dbReference type="GO" id="GO:0005794">
    <property type="term" value="C:Golgi apparatus"/>
    <property type="evidence" value="ECO:0007669"/>
    <property type="project" value="UniProtKB-SubCell"/>
</dbReference>
<feature type="compositionally biased region" description="Basic and acidic residues" evidence="10">
    <location>
        <begin position="606"/>
        <end position="616"/>
    </location>
</feature>
<feature type="compositionally biased region" description="Polar residues" evidence="10">
    <location>
        <begin position="638"/>
        <end position="649"/>
    </location>
</feature>
<evidence type="ECO:0000313" key="12">
    <source>
        <dbReference type="EMBL" id="KAK3586999.1"/>
    </source>
</evidence>
<evidence type="ECO:0000313" key="13">
    <source>
        <dbReference type="Proteomes" id="UP001195483"/>
    </source>
</evidence>
<feature type="domain" description="HTH CENPB-type" evidence="11">
    <location>
        <begin position="82"/>
        <end position="153"/>
    </location>
</feature>
<reference evidence="12" key="1">
    <citation type="journal article" date="2021" name="Genome Biol. Evol.">
        <title>A High-Quality Reference Genome for a Parasitic Bivalve with Doubly Uniparental Inheritance (Bivalvia: Unionida).</title>
        <authorList>
            <person name="Smith C.H."/>
        </authorList>
    </citation>
    <scope>NUCLEOTIDE SEQUENCE</scope>
    <source>
        <strain evidence="12">CHS0354</strain>
    </source>
</reference>
<proteinExistence type="inferred from homology"/>
<comment type="similarity">
    <text evidence="3">Belongs to the GORAB family.</text>
</comment>
<dbReference type="Pfam" id="PF03221">
    <property type="entry name" value="HTH_Tnp_Tc5"/>
    <property type="match status" value="1"/>
</dbReference>
<dbReference type="PROSITE" id="PS51253">
    <property type="entry name" value="HTH_CENPB"/>
    <property type="match status" value="1"/>
</dbReference>
<evidence type="ECO:0000256" key="5">
    <source>
        <dbReference type="ARBA" id="ARBA00022490"/>
    </source>
</evidence>
<keyword evidence="5" id="KW-0963">Cytoplasm</keyword>
<feature type="region of interest" description="Disordered" evidence="10">
    <location>
        <begin position="313"/>
        <end position="332"/>
    </location>
</feature>
<keyword evidence="13" id="KW-1185">Reference proteome</keyword>
<evidence type="ECO:0000256" key="2">
    <source>
        <dbReference type="ARBA" id="ARBA00004555"/>
    </source>
</evidence>
<dbReference type="GO" id="GO:1905515">
    <property type="term" value="P:non-motile cilium assembly"/>
    <property type="evidence" value="ECO:0007669"/>
    <property type="project" value="TreeGrafter"/>
</dbReference>
<evidence type="ECO:0000256" key="7">
    <source>
        <dbReference type="ARBA" id="ARBA00023054"/>
    </source>
</evidence>
<evidence type="ECO:0000256" key="10">
    <source>
        <dbReference type="SAM" id="MobiDB-lite"/>
    </source>
</evidence>
<keyword evidence="7 9" id="KW-0175">Coiled coil</keyword>
<dbReference type="InterPro" id="IPR007033">
    <property type="entry name" value="GORAB"/>
</dbReference>
<feature type="compositionally biased region" description="Low complexity" evidence="10">
    <location>
        <begin position="319"/>
        <end position="330"/>
    </location>
</feature>
<comment type="caution">
    <text evidence="12">The sequence shown here is derived from an EMBL/GenBank/DDBJ whole genome shotgun (WGS) entry which is preliminary data.</text>
</comment>
<reference evidence="12" key="3">
    <citation type="submission" date="2023-05" db="EMBL/GenBank/DDBJ databases">
        <authorList>
            <person name="Smith C.H."/>
        </authorList>
    </citation>
    <scope>NUCLEOTIDE SEQUENCE</scope>
    <source>
        <strain evidence="12">CHS0354</strain>
        <tissue evidence="12">Mantle</tissue>
    </source>
</reference>
<evidence type="ECO:0000256" key="9">
    <source>
        <dbReference type="SAM" id="Coils"/>
    </source>
</evidence>
<dbReference type="GO" id="GO:0003677">
    <property type="term" value="F:DNA binding"/>
    <property type="evidence" value="ECO:0007669"/>
    <property type="project" value="UniProtKB-KW"/>
</dbReference>
<name>A0AAE0S8D4_9BIVA</name>
<accession>A0AAE0S8D4</accession>
<feature type="compositionally biased region" description="Polar residues" evidence="10">
    <location>
        <begin position="544"/>
        <end position="568"/>
    </location>
</feature>
<dbReference type="EMBL" id="JAEAOA010001593">
    <property type="protein sequence ID" value="KAK3586999.1"/>
    <property type="molecule type" value="Genomic_DNA"/>
</dbReference>
<comment type="subcellular location">
    <subcellularLocation>
        <location evidence="1">Cytoplasm</location>
    </subcellularLocation>
    <subcellularLocation>
        <location evidence="2">Golgi apparatus</location>
    </subcellularLocation>
</comment>
<evidence type="ECO:0000256" key="4">
    <source>
        <dbReference type="ARBA" id="ARBA00014130"/>
    </source>
</evidence>
<reference evidence="12" key="2">
    <citation type="journal article" date="2021" name="Genome Biol. Evol.">
        <title>Developing a high-quality reference genome for a parasitic bivalve with doubly uniparental inheritance (Bivalvia: Unionida).</title>
        <authorList>
            <person name="Smith C.H."/>
        </authorList>
    </citation>
    <scope>NUCLEOTIDE SEQUENCE</scope>
    <source>
        <strain evidence="12">CHS0354</strain>
        <tissue evidence="12">Mantle</tissue>
    </source>
</reference>
<evidence type="ECO:0000256" key="1">
    <source>
        <dbReference type="ARBA" id="ARBA00004496"/>
    </source>
</evidence>
<keyword evidence="6" id="KW-0333">Golgi apparatus</keyword>
<feature type="region of interest" description="Disordered" evidence="10">
    <location>
        <begin position="526"/>
        <end position="649"/>
    </location>
</feature>
<dbReference type="Gene3D" id="1.10.10.60">
    <property type="entry name" value="Homeodomain-like"/>
    <property type="match status" value="2"/>
</dbReference>
<sequence>MAIPPKCIDLTIDHSSAQFRRTRSRIPFEQKQEIAKFREEHPRLTQGEIANIFGIDRTTVTKLLKRKEKYLDICQPEHEDEKRRRIENADCTELEDILYHWYSQGKSCDVNFTDAALQHKAIGLAQELNLKDFRATDHWLHEFKKRFKIELPKKKTPTKTMGSDASNKISGLYGSNQAIAFPMQSNFSSINRGTTARLPGINISSLSNLMNTPILQQFNMAPIMNPQPAFLFQVNQTASNILASEPVHLKRGKIPKNRPIAPKISQSTSFHPTDSNIDPSMMLSQPQTYPSNSRHGPKGIVSDNTVEMVTSPVQEDSSEQIISSSSGPIESVDKTEHPIKVEIDVDEQEVLNREIINMDKFREHQRLIEEANKQKKALLSKTLSERQRKAKAESYKLEHIQRELSKLDSLLTADVQVIRNKIDIASREFNDAQRRYERAEKEFIESKLDLHKKSELKEALTEHLYTIIHQNELRKSNKLAELMKELEMEANEEDIGLPELPPLTAFSSIISGNMLGMSTRLLGWQHRGESEQSKNLHNSHKDNVNNYVPNVTLSGSANNQSESPTNLDNLIIIEPTHDTPKPSESPTVHLIEDDSSRSNQANLDVQDMKDTSRQEELSCNPSPSADSQQSQDEKRYEQTQNEQFSTQEQISSVLQEVQKSNELPRTWTFDGNIVVKEEP</sequence>
<protein>
    <recommendedName>
        <fullName evidence="4">RAB6-interacting golgin</fullName>
    </recommendedName>
</protein>
<evidence type="ECO:0000256" key="8">
    <source>
        <dbReference type="ARBA" id="ARBA00023125"/>
    </source>
</evidence>
<dbReference type="InterPro" id="IPR006600">
    <property type="entry name" value="HTH_CenpB_DNA-bd_dom"/>
</dbReference>
<dbReference type="AlphaFoldDB" id="A0AAE0S8D4"/>
<dbReference type="SUPFAM" id="SSF46689">
    <property type="entry name" value="Homeodomain-like"/>
    <property type="match status" value="2"/>
</dbReference>
<dbReference type="Proteomes" id="UP001195483">
    <property type="component" value="Unassembled WGS sequence"/>
</dbReference>
<feature type="compositionally biased region" description="Basic and acidic residues" evidence="10">
    <location>
        <begin position="526"/>
        <end position="543"/>
    </location>
</feature>
<dbReference type="PANTHER" id="PTHR21470">
    <property type="entry name" value="RAB6-INTERACTING PROTEIN GORAB"/>
    <property type="match status" value="1"/>
</dbReference>
<feature type="coiled-coil region" evidence="9">
    <location>
        <begin position="415"/>
        <end position="489"/>
    </location>
</feature>
<evidence type="ECO:0000256" key="3">
    <source>
        <dbReference type="ARBA" id="ARBA00005599"/>
    </source>
</evidence>
<feature type="compositionally biased region" description="Low complexity" evidence="10">
    <location>
        <begin position="621"/>
        <end position="630"/>
    </location>
</feature>
<dbReference type="InterPro" id="IPR009057">
    <property type="entry name" value="Homeodomain-like_sf"/>
</dbReference>
<organism evidence="12 13">
    <name type="scientific">Potamilus streckersoni</name>
    <dbReference type="NCBI Taxonomy" id="2493646"/>
    <lineage>
        <taxon>Eukaryota</taxon>
        <taxon>Metazoa</taxon>
        <taxon>Spiralia</taxon>
        <taxon>Lophotrochozoa</taxon>
        <taxon>Mollusca</taxon>
        <taxon>Bivalvia</taxon>
        <taxon>Autobranchia</taxon>
        <taxon>Heteroconchia</taxon>
        <taxon>Palaeoheterodonta</taxon>
        <taxon>Unionida</taxon>
        <taxon>Unionoidea</taxon>
        <taxon>Unionidae</taxon>
        <taxon>Ambleminae</taxon>
        <taxon>Lampsilini</taxon>
        <taxon>Potamilus</taxon>
    </lineage>
</organism>
<dbReference type="SMART" id="SM00674">
    <property type="entry name" value="CENPB"/>
    <property type="match status" value="1"/>
</dbReference>
<evidence type="ECO:0000259" key="11">
    <source>
        <dbReference type="PROSITE" id="PS51253"/>
    </source>
</evidence>
<dbReference type="PANTHER" id="PTHR21470:SF2">
    <property type="entry name" value="RAB6-INTERACTING GOLGIN"/>
    <property type="match status" value="1"/>
</dbReference>
<gene>
    <name evidence="12" type="ORF">CHS0354_026719</name>
</gene>